<feature type="compositionally biased region" description="Polar residues" evidence="1">
    <location>
        <begin position="306"/>
        <end position="320"/>
    </location>
</feature>
<feature type="domain" description="DDE-1" evidence="2">
    <location>
        <begin position="139"/>
        <end position="242"/>
    </location>
</feature>
<comment type="caution">
    <text evidence="3">The sequence shown here is derived from an EMBL/GenBank/DDBJ whole genome shotgun (WGS) entry which is preliminary data.</text>
</comment>
<evidence type="ECO:0000313" key="3">
    <source>
        <dbReference type="EMBL" id="KAF2883244.1"/>
    </source>
</evidence>
<accession>A0A8K0G2C8</accession>
<name>A0A8K0G2C8_IGNLU</name>
<protein>
    <recommendedName>
        <fullName evidence="2">DDE-1 domain-containing protein</fullName>
    </recommendedName>
</protein>
<evidence type="ECO:0000256" key="1">
    <source>
        <dbReference type="SAM" id="MobiDB-lite"/>
    </source>
</evidence>
<gene>
    <name evidence="3" type="ORF">ILUMI_22929</name>
</gene>
<dbReference type="PANTHER" id="PTHR19303">
    <property type="entry name" value="TRANSPOSON"/>
    <property type="match status" value="1"/>
</dbReference>
<dbReference type="PANTHER" id="PTHR19303:SF74">
    <property type="entry name" value="POGO TRANSPOSABLE ELEMENT WITH KRAB DOMAIN"/>
    <property type="match status" value="1"/>
</dbReference>
<dbReference type="Pfam" id="PF03184">
    <property type="entry name" value="DDE_1"/>
    <property type="match status" value="1"/>
</dbReference>
<dbReference type="GO" id="GO:0003677">
    <property type="term" value="F:DNA binding"/>
    <property type="evidence" value="ECO:0007669"/>
    <property type="project" value="TreeGrafter"/>
</dbReference>
<dbReference type="Proteomes" id="UP000801492">
    <property type="component" value="Unassembled WGS sequence"/>
</dbReference>
<feature type="region of interest" description="Disordered" evidence="1">
    <location>
        <begin position="277"/>
        <end position="320"/>
    </location>
</feature>
<reference evidence="3" key="1">
    <citation type="submission" date="2019-08" db="EMBL/GenBank/DDBJ databases">
        <title>The genome of the North American firefly Photinus pyralis.</title>
        <authorList>
            <consortium name="Photinus pyralis genome working group"/>
            <person name="Fallon T.R."/>
            <person name="Sander Lower S.E."/>
            <person name="Weng J.-K."/>
        </authorList>
    </citation>
    <scope>NUCLEOTIDE SEQUENCE</scope>
    <source>
        <strain evidence="3">TRF0915ILg1</strain>
        <tissue evidence="3">Whole body</tissue>
    </source>
</reference>
<dbReference type="EMBL" id="VTPC01090525">
    <property type="protein sequence ID" value="KAF2883244.1"/>
    <property type="molecule type" value="Genomic_DNA"/>
</dbReference>
<dbReference type="InterPro" id="IPR004875">
    <property type="entry name" value="DDE_SF_endonuclease_dom"/>
</dbReference>
<sequence length="320" mass="36416">MRYPSNKEELRDLIRTYVVENNLETPFKNGRYGLDWYYNFMSRHKGLSFKKSEHLQIHIVSEKKIDNPAFVFNADESAFSNDPSRIKAIGERGKPLSRVSGDSERESTSVLACISFDGSLLPPFMIFKGVVKELRLTKNLPKQEALLSYDEHKSHIRLSIIECAIENKISLVKLPSHLTDRLQPLDKGIFGPVKISWEKKLIAYGKKHMGHGVGKLKSNEFTELLREVWRESITENNIKNLFLTTGVFPVNSGKFPEEEFNPIELKRYKEHKQTIIEDSQTLQEDNDEASLETGSADETNKETEIAGTSITICSNSVPPA</sequence>
<proteinExistence type="predicted"/>
<dbReference type="InterPro" id="IPR050863">
    <property type="entry name" value="CenT-Element_Derived"/>
</dbReference>
<keyword evidence="4" id="KW-1185">Reference proteome</keyword>
<dbReference type="OrthoDB" id="6765204at2759"/>
<dbReference type="AlphaFoldDB" id="A0A8K0G2C8"/>
<evidence type="ECO:0000313" key="4">
    <source>
        <dbReference type="Proteomes" id="UP000801492"/>
    </source>
</evidence>
<dbReference type="GO" id="GO:0005634">
    <property type="term" value="C:nucleus"/>
    <property type="evidence" value="ECO:0007669"/>
    <property type="project" value="TreeGrafter"/>
</dbReference>
<organism evidence="3 4">
    <name type="scientific">Ignelater luminosus</name>
    <name type="common">Cucubano</name>
    <name type="synonym">Pyrophorus luminosus</name>
    <dbReference type="NCBI Taxonomy" id="2038154"/>
    <lineage>
        <taxon>Eukaryota</taxon>
        <taxon>Metazoa</taxon>
        <taxon>Ecdysozoa</taxon>
        <taxon>Arthropoda</taxon>
        <taxon>Hexapoda</taxon>
        <taxon>Insecta</taxon>
        <taxon>Pterygota</taxon>
        <taxon>Neoptera</taxon>
        <taxon>Endopterygota</taxon>
        <taxon>Coleoptera</taxon>
        <taxon>Polyphaga</taxon>
        <taxon>Elateriformia</taxon>
        <taxon>Elateroidea</taxon>
        <taxon>Elateridae</taxon>
        <taxon>Agrypninae</taxon>
        <taxon>Pyrophorini</taxon>
        <taxon>Ignelater</taxon>
    </lineage>
</organism>
<evidence type="ECO:0000259" key="2">
    <source>
        <dbReference type="Pfam" id="PF03184"/>
    </source>
</evidence>